<dbReference type="InterPro" id="IPR013842">
    <property type="entry name" value="LepA_CTD"/>
</dbReference>
<keyword evidence="3 11" id="KW-0547">Nucleotide-binding</keyword>
<comment type="similarity">
    <text evidence="10">Belongs to the GTP-binding elongation factor family. LepA subfamily.</text>
</comment>
<keyword evidence="2 11" id="KW-1003">Cell membrane</keyword>
<dbReference type="EMBL" id="QVID01000001">
    <property type="protein sequence ID" value="RFN59211.1"/>
    <property type="molecule type" value="Genomic_DNA"/>
</dbReference>
<comment type="caution">
    <text evidence="13">The sequence shown here is derived from an EMBL/GenBank/DDBJ whole genome shotgun (WGS) entry which is preliminary data.</text>
</comment>
<dbReference type="RefSeq" id="WP_117158211.1">
    <property type="nucleotide sequence ID" value="NZ_QVID01000001.1"/>
</dbReference>
<dbReference type="GO" id="GO:0005886">
    <property type="term" value="C:plasma membrane"/>
    <property type="evidence" value="ECO:0007669"/>
    <property type="project" value="UniProtKB-SubCell"/>
</dbReference>
<keyword evidence="6 11" id="KW-0342">GTP-binding</keyword>
<protein>
    <recommendedName>
        <fullName evidence="11">Elongation factor 4</fullName>
        <shortName evidence="11">EF-4</shortName>
        <ecNumber evidence="11">3.6.5.n1</ecNumber>
    </recommendedName>
    <alternativeName>
        <fullName evidence="11">Ribosomal back-translocase LepA</fullName>
    </alternativeName>
</protein>
<keyword evidence="5 11" id="KW-0648">Protein biosynthesis</keyword>
<dbReference type="Gene3D" id="3.30.70.870">
    <property type="entry name" value="Elongation Factor G (Translational Gtpase), domain 3"/>
    <property type="match status" value="1"/>
</dbReference>
<evidence type="ECO:0000256" key="11">
    <source>
        <dbReference type="HAMAP-Rule" id="MF_00071"/>
    </source>
</evidence>
<dbReference type="GO" id="GO:0005525">
    <property type="term" value="F:GTP binding"/>
    <property type="evidence" value="ECO:0007669"/>
    <property type="project" value="UniProtKB-UniRule"/>
</dbReference>
<dbReference type="Pfam" id="PF03144">
    <property type="entry name" value="GTP_EFTU_D2"/>
    <property type="match status" value="1"/>
</dbReference>
<name>A0A3E1QAR0_9FLAO</name>
<dbReference type="GO" id="GO:0045727">
    <property type="term" value="P:positive regulation of translation"/>
    <property type="evidence" value="ECO:0007669"/>
    <property type="project" value="UniProtKB-UniRule"/>
</dbReference>
<dbReference type="InterPro" id="IPR004161">
    <property type="entry name" value="EFTu-like_2"/>
</dbReference>
<dbReference type="GO" id="GO:0043022">
    <property type="term" value="F:ribosome binding"/>
    <property type="evidence" value="ECO:0007669"/>
    <property type="project" value="UniProtKB-UniRule"/>
</dbReference>
<evidence type="ECO:0000256" key="8">
    <source>
        <dbReference type="ARBA" id="ARBA00050293"/>
    </source>
</evidence>
<dbReference type="InterPro" id="IPR000795">
    <property type="entry name" value="T_Tr_GTP-bd_dom"/>
</dbReference>
<dbReference type="Gene3D" id="2.40.30.10">
    <property type="entry name" value="Translation factors"/>
    <property type="match status" value="1"/>
</dbReference>
<dbReference type="InterPro" id="IPR038363">
    <property type="entry name" value="LepA_C_sf"/>
</dbReference>
<reference evidence="13 14" key="1">
    <citation type="journal article" date="2007" name="Int. J. Syst. Evol. Microbiol.">
        <title>Marixanthomonas ophiurae gen. nov., sp. nov., a marine bacterium of the family Flavobacteriaceae isolated from a deep-sea brittle star.</title>
        <authorList>
            <person name="Romanenko L.A."/>
            <person name="Uchino M."/>
            <person name="Frolova G.M."/>
            <person name="Mikhailov V.V."/>
        </authorList>
    </citation>
    <scope>NUCLEOTIDE SEQUENCE [LARGE SCALE GENOMIC DNA]</scope>
    <source>
        <strain evidence="13 14">KMM 3046</strain>
    </source>
</reference>
<keyword evidence="4 11" id="KW-0378">Hydrolase</keyword>
<dbReference type="Proteomes" id="UP000261082">
    <property type="component" value="Unassembled WGS sequence"/>
</dbReference>
<sequence length="598" mass="66938">MKNIRNFCIIAHIDHGKSTLADRLLDSTATVTSREKQEQLLDSMDLERERGITIKSHAIQMDYEFEGEKYTLNLIDTPGHVDFSYEVSRSIAACEGALLVVDAAQSIQAQTISNLYLALENDLEIIPVLNKIDLPSANPEEVTDDIVDLLGCDREEIIPASAKTGLGIDEILEAIIKRVPAPKGNPDESLQALIFDSVYNPFRGVETYFRVLNGEIKKGQKIKFMATDKSYEANEVGTLKLKQLPKKVVKTGDVGYLITGIKDAREVKVGDTITDADSPTTNMIGGFEDVKPMVFAGIYPVDTEEYEELRNSMEKLQLNDASLVFQPESSAALGFGFRCGFLGMLHLEIIQERLEREFDMTVITTVPNVSYYAYTNKEPDELVMVNNPSDLPEPSSLNRVEEPFIKATIITKSEFVGSVMSLCIEKRGEIVNQTYLTTERVELSFDMPLAEIVFDFYDRLKTVSKGYASFDYAPIGMRESHLVKVDVLLNGNTVDALSALLHRDNAYDIGKRMCEKLKELIPRQQFDIPIQAAIGSKIISRETVKALRKDVTAKCYGGDISRKRKLLEKQKKGKKRMRAVGNVEIPQEAFMAVLKLND</sequence>
<dbReference type="CDD" id="cd01890">
    <property type="entry name" value="LepA"/>
    <property type="match status" value="1"/>
</dbReference>
<dbReference type="InterPro" id="IPR000640">
    <property type="entry name" value="EFG_V-like"/>
</dbReference>
<dbReference type="FunFam" id="3.30.70.240:FF:000007">
    <property type="entry name" value="Translation factor GUF1, mitochondrial"/>
    <property type="match status" value="1"/>
</dbReference>
<feature type="binding site" evidence="11">
    <location>
        <begin position="130"/>
        <end position="133"/>
    </location>
    <ligand>
        <name>GTP</name>
        <dbReference type="ChEBI" id="CHEBI:37565"/>
    </ligand>
</feature>
<dbReference type="SUPFAM" id="SSF52540">
    <property type="entry name" value="P-loop containing nucleoside triphosphate hydrolases"/>
    <property type="match status" value="1"/>
</dbReference>
<accession>A0A3E1QAR0</accession>
<keyword evidence="7 11" id="KW-0472">Membrane</keyword>
<keyword evidence="13" id="KW-0251">Elongation factor</keyword>
<dbReference type="Pfam" id="PF00679">
    <property type="entry name" value="EFG_C"/>
    <property type="match status" value="1"/>
</dbReference>
<evidence type="ECO:0000256" key="9">
    <source>
        <dbReference type="ARBA" id="ARBA00057626"/>
    </source>
</evidence>
<evidence type="ECO:0000259" key="12">
    <source>
        <dbReference type="PROSITE" id="PS51722"/>
    </source>
</evidence>
<dbReference type="InterPro" id="IPR009000">
    <property type="entry name" value="Transl_B-barrel_sf"/>
</dbReference>
<feature type="domain" description="Tr-type G" evidence="12">
    <location>
        <begin position="2"/>
        <end position="183"/>
    </location>
</feature>
<organism evidence="13 14">
    <name type="scientific">Marixanthomonas ophiurae</name>
    <dbReference type="NCBI Taxonomy" id="387659"/>
    <lineage>
        <taxon>Bacteria</taxon>
        <taxon>Pseudomonadati</taxon>
        <taxon>Bacteroidota</taxon>
        <taxon>Flavobacteriia</taxon>
        <taxon>Flavobacteriales</taxon>
        <taxon>Flavobacteriaceae</taxon>
        <taxon>Marixanthomonas</taxon>
    </lineage>
</organism>
<dbReference type="InterPro" id="IPR035647">
    <property type="entry name" value="EFG_III/V"/>
</dbReference>
<dbReference type="PROSITE" id="PS51722">
    <property type="entry name" value="G_TR_2"/>
    <property type="match status" value="1"/>
</dbReference>
<dbReference type="FunFam" id="3.30.70.870:FF:000004">
    <property type="entry name" value="Translation factor GUF1, mitochondrial"/>
    <property type="match status" value="1"/>
</dbReference>
<dbReference type="SUPFAM" id="SSF54980">
    <property type="entry name" value="EF-G C-terminal domain-like"/>
    <property type="match status" value="2"/>
</dbReference>
<evidence type="ECO:0000256" key="6">
    <source>
        <dbReference type="ARBA" id="ARBA00023134"/>
    </source>
</evidence>
<comment type="subcellular location">
    <subcellularLocation>
        <location evidence="11">Cell membrane</location>
        <topology evidence="11">Peripheral membrane protein</topology>
        <orientation evidence="11">Cytoplasmic side</orientation>
    </subcellularLocation>
</comment>
<dbReference type="Gene3D" id="3.40.50.300">
    <property type="entry name" value="P-loop containing nucleotide triphosphate hydrolases"/>
    <property type="match status" value="1"/>
</dbReference>
<dbReference type="InterPro" id="IPR027417">
    <property type="entry name" value="P-loop_NTPase"/>
</dbReference>
<evidence type="ECO:0000256" key="3">
    <source>
        <dbReference type="ARBA" id="ARBA00022741"/>
    </source>
</evidence>
<dbReference type="InterPro" id="IPR006297">
    <property type="entry name" value="EF-4"/>
</dbReference>
<dbReference type="PRINTS" id="PR00315">
    <property type="entry name" value="ELONGATNFCT"/>
</dbReference>
<dbReference type="AlphaFoldDB" id="A0A3E1QAR0"/>
<dbReference type="CDD" id="cd03709">
    <property type="entry name" value="lepA_C"/>
    <property type="match status" value="1"/>
</dbReference>
<dbReference type="Pfam" id="PF00009">
    <property type="entry name" value="GTP_EFTU"/>
    <property type="match status" value="1"/>
</dbReference>
<proteinExistence type="inferred from homology"/>
<evidence type="ECO:0000256" key="10">
    <source>
        <dbReference type="ARBA" id="ARBA00061052"/>
    </source>
</evidence>
<evidence type="ECO:0000313" key="14">
    <source>
        <dbReference type="Proteomes" id="UP000261082"/>
    </source>
</evidence>
<dbReference type="PANTHER" id="PTHR43512">
    <property type="entry name" value="TRANSLATION FACTOR GUF1-RELATED"/>
    <property type="match status" value="1"/>
</dbReference>
<dbReference type="HAMAP" id="MF_00071">
    <property type="entry name" value="LepA"/>
    <property type="match status" value="1"/>
</dbReference>
<dbReference type="OrthoDB" id="9801591at2"/>
<evidence type="ECO:0000313" key="13">
    <source>
        <dbReference type="EMBL" id="RFN59211.1"/>
    </source>
</evidence>
<comment type="catalytic activity">
    <reaction evidence="8 11">
        <text>GTP + H2O = GDP + phosphate + H(+)</text>
        <dbReference type="Rhea" id="RHEA:19669"/>
        <dbReference type="ChEBI" id="CHEBI:15377"/>
        <dbReference type="ChEBI" id="CHEBI:15378"/>
        <dbReference type="ChEBI" id="CHEBI:37565"/>
        <dbReference type="ChEBI" id="CHEBI:43474"/>
        <dbReference type="ChEBI" id="CHEBI:58189"/>
        <dbReference type="EC" id="3.6.5.n1"/>
    </reaction>
</comment>
<dbReference type="SUPFAM" id="SSF50447">
    <property type="entry name" value="Translation proteins"/>
    <property type="match status" value="1"/>
</dbReference>
<comment type="function">
    <text evidence="9 11">Required for accurate and efficient protein synthesis under certain stress conditions. May act as a fidelity factor of the translation reaction, by catalyzing a one-codon backward translocation of tRNAs on improperly translocated ribosomes. Back-translocation proceeds from a post-translocation (POST) complex to a pre-translocation (PRE) complex, thus giving elongation factor G a second chance to translocate the tRNAs correctly. Binds to ribosomes in a GTP-dependent manner.</text>
</comment>
<evidence type="ECO:0000256" key="5">
    <source>
        <dbReference type="ARBA" id="ARBA00022917"/>
    </source>
</evidence>
<gene>
    <name evidence="11 13" type="primary">lepA</name>
    <name evidence="13" type="ORF">DZ858_03825</name>
</gene>
<feature type="binding site" evidence="11">
    <location>
        <begin position="14"/>
        <end position="19"/>
    </location>
    <ligand>
        <name>GTP</name>
        <dbReference type="ChEBI" id="CHEBI:37565"/>
    </ligand>
</feature>
<dbReference type="FunFam" id="2.40.30.10:FF:000015">
    <property type="entry name" value="Translation factor GUF1, mitochondrial"/>
    <property type="match status" value="1"/>
</dbReference>
<dbReference type="NCBIfam" id="TIGR01393">
    <property type="entry name" value="lepA"/>
    <property type="match status" value="1"/>
</dbReference>
<dbReference type="Gene3D" id="3.30.70.2570">
    <property type="entry name" value="Elongation factor 4, C-terminal domain"/>
    <property type="match status" value="1"/>
</dbReference>
<keyword evidence="14" id="KW-1185">Reference proteome</keyword>
<evidence type="ECO:0000256" key="4">
    <source>
        <dbReference type="ARBA" id="ARBA00022801"/>
    </source>
</evidence>
<dbReference type="CDD" id="cd16260">
    <property type="entry name" value="EF4_III"/>
    <property type="match status" value="1"/>
</dbReference>
<dbReference type="Pfam" id="PF06421">
    <property type="entry name" value="LepA_C"/>
    <property type="match status" value="1"/>
</dbReference>
<dbReference type="InterPro" id="IPR035654">
    <property type="entry name" value="LepA_IV"/>
</dbReference>
<dbReference type="GO" id="GO:0003924">
    <property type="term" value="F:GTPase activity"/>
    <property type="evidence" value="ECO:0007669"/>
    <property type="project" value="UniProtKB-UniRule"/>
</dbReference>
<dbReference type="FunFam" id="3.30.70.2570:FF:000001">
    <property type="entry name" value="Translation factor GUF1, mitochondrial"/>
    <property type="match status" value="1"/>
</dbReference>
<dbReference type="PANTHER" id="PTHR43512:SF4">
    <property type="entry name" value="TRANSLATION FACTOR GUF1 HOMOLOG, CHLOROPLASTIC"/>
    <property type="match status" value="1"/>
</dbReference>
<evidence type="ECO:0000256" key="7">
    <source>
        <dbReference type="ARBA" id="ARBA00023136"/>
    </source>
</evidence>
<dbReference type="CDD" id="cd03699">
    <property type="entry name" value="EF4_II"/>
    <property type="match status" value="1"/>
</dbReference>
<dbReference type="NCBIfam" id="TIGR00231">
    <property type="entry name" value="small_GTP"/>
    <property type="match status" value="1"/>
</dbReference>
<evidence type="ECO:0000256" key="1">
    <source>
        <dbReference type="ARBA" id="ARBA00005454"/>
    </source>
</evidence>
<dbReference type="InterPro" id="IPR005225">
    <property type="entry name" value="Small_GTP-bd"/>
</dbReference>
<dbReference type="EC" id="3.6.5.n1" evidence="11"/>
<dbReference type="Gene3D" id="3.30.70.240">
    <property type="match status" value="1"/>
</dbReference>
<evidence type="ECO:0000256" key="2">
    <source>
        <dbReference type="ARBA" id="ARBA00022475"/>
    </source>
</evidence>
<dbReference type="GO" id="GO:0003746">
    <property type="term" value="F:translation elongation factor activity"/>
    <property type="evidence" value="ECO:0007669"/>
    <property type="project" value="UniProtKB-UniRule"/>
</dbReference>
<dbReference type="FunFam" id="3.40.50.300:FF:000078">
    <property type="entry name" value="Elongation factor 4"/>
    <property type="match status" value="1"/>
</dbReference>
<comment type="similarity">
    <text evidence="1 11">Belongs to the TRAFAC class translation factor GTPase superfamily. Classic translation factor GTPase family. LepA subfamily.</text>
</comment>